<reference evidence="2" key="1">
    <citation type="submission" date="2016-02" db="EMBL/GenBank/DDBJ databases">
        <title>WGS assembly of Manihot esculenta.</title>
        <authorList>
            <person name="Bredeson J.V."/>
            <person name="Prochnik S.E."/>
            <person name="Lyons J.B."/>
            <person name="Schmutz J."/>
            <person name="Grimwood J."/>
            <person name="Vrebalov J."/>
            <person name="Bart R.S."/>
            <person name="Amuge T."/>
            <person name="Ferguson M.E."/>
            <person name="Green R."/>
            <person name="Putnam N."/>
            <person name="Stites J."/>
            <person name="Rounsley S."/>
            <person name="Rokhsar D.S."/>
        </authorList>
    </citation>
    <scope>NUCLEOTIDE SEQUENCE [LARGE SCALE GENOMIC DNA]</scope>
    <source>
        <tissue evidence="2">Leaf</tissue>
    </source>
</reference>
<feature type="compositionally biased region" description="Polar residues" evidence="1">
    <location>
        <begin position="28"/>
        <end position="58"/>
    </location>
</feature>
<feature type="compositionally biased region" description="Basic residues" evidence="1">
    <location>
        <begin position="97"/>
        <end position="109"/>
    </location>
</feature>
<sequence length="109" mass="12674">MPKNKLHKPNSDMQKSKTRVGMPKTRYANPSSESNKKSQMSKSPATQSPKQFESPKNITTRREGGDRVQSRSKSKMFKNIPNNENKQRMNFRESKPRKNKNKTTHIKIK</sequence>
<organism evidence="2">
    <name type="scientific">Manihot esculenta</name>
    <name type="common">Cassava</name>
    <name type="synonym">Jatropha manihot</name>
    <dbReference type="NCBI Taxonomy" id="3983"/>
    <lineage>
        <taxon>Eukaryota</taxon>
        <taxon>Viridiplantae</taxon>
        <taxon>Streptophyta</taxon>
        <taxon>Embryophyta</taxon>
        <taxon>Tracheophyta</taxon>
        <taxon>Spermatophyta</taxon>
        <taxon>Magnoliopsida</taxon>
        <taxon>eudicotyledons</taxon>
        <taxon>Gunneridae</taxon>
        <taxon>Pentapetalae</taxon>
        <taxon>rosids</taxon>
        <taxon>fabids</taxon>
        <taxon>Malpighiales</taxon>
        <taxon>Euphorbiaceae</taxon>
        <taxon>Crotonoideae</taxon>
        <taxon>Manihoteae</taxon>
        <taxon>Manihot</taxon>
    </lineage>
</organism>
<evidence type="ECO:0000256" key="1">
    <source>
        <dbReference type="SAM" id="MobiDB-lite"/>
    </source>
</evidence>
<dbReference type="AlphaFoldDB" id="A0A2C9U9Y8"/>
<feature type="compositionally biased region" description="Basic and acidic residues" evidence="1">
    <location>
        <begin position="85"/>
        <end position="96"/>
    </location>
</feature>
<gene>
    <name evidence="2" type="ORF">MANES_16G086800</name>
</gene>
<protein>
    <submittedName>
        <fullName evidence="2">Uncharacterized protein</fullName>
    </submittedName>
</protein>
<accession>A0A2C9U9Y8</accession>
<feature type="region of interest" description="Disordered" evidence="1">
    <location>
        <begin position="1"/>
        <end position="109"/>
    </location>
</feature>
<proteinExistence type="predicted"/>
<dbReference type="EMBL" id="CM004402">
    <property type="protein sequence ID" value="OAY26937.1"/>
    <property type="molecule type" value="Genomic_DNA"/>
</dbReference>
<evidence type="ECO:0000313" key="2">
    <source>
        <dbReference type="EMBL" id="OAY26937.1"/>
    </source>
</evidence>
<name>A0A2C9U9Y8_MANES</name>
<feature type="compositionally biased region" description="Basic and acidic residues" evidence="1">
    <location>
        <begin position="60"/>
        <end position="69"/>
    </location>
</feature>